<comment type="caution">
    <text evidence="5">The sequence shown here is derived from an EMBL/GenBank/DDBJ whole genome shotgun (WGS) entry which is preliminary data.</text>
</comment>
<evidence type="ECO:0000313" key="6">
    <source>
        <dbReference type="Proteomes" id="UP001589890"/>
    </source>
</evidence>
<keyword evidence="6" id="KW-1185">Reference proteome</keyword>
<dbReference type="InterPro" id="IPR008920">
    <property type="entry name" value="TF_FadR/GntR_C"/>
</dbReference>
<dbReference type="PROSITE" id="PS50949">
    <property type="entry name" value="HTH_GNTR"/>
    <property type="match status" value="1"/>
</dbReference>
<dbReference type="Proteomes" id="UP001589890">
    <property type="component" value="Unassembled WGS sequence"/>
</dbReference>
<gene>
    <name evidence="5" type="ORF">ACFFGN_23460</name>
</gene>
<dbReference type="SUPFAM" id="SSF48008">
    <property type="entry name" value="GntR ligand-binding domain-like"/>
    <property type="match status" value="1"/>
</dbReference>
<organism evidence="5 6">
    <name type="scientific">Kribbella deserti</name>
    <dbReference type="NCBI Taxonomy" id="1926257"/>
    <lineage>
        <taxon>Bacteria</taxon>
        <taxon>Bacillati</taxon>
        <taxon>Actinomycetota</taxon>
        <taxon>Actinomycetes</taxon>
        <taxon>Propionibacteriales</taxon>
        <taxon>Kribbellaceae</taxon>
        <taxon>Kribbella</taxon>
    </lineage>
</organism>
<sequence>MSTINEATPSSDWLGAVAAEAALFGPSSSAERAADILRKQITEGRLKPGSRVPEKELAAAAKVSRNTLREAFRLLSHEGLLVYEMHRGVFVPEPTEADVVDLYRLRRLLECDVLEGFVGTETGIPAARLEPLRLAIEHAEAAARAGDWAQVGTGNMRFHEHLVGLADSARINAIIARLVAELRLIFHIIALPQELHEPYIARNRQLYEMLVAGRYGAAADELNQYLLDSEERILAAFRAIT</sequence>
<dbReference type="PANTHER" id="PTHR43537">
    <property type="entry name" value="TRANSCRIPTIONAL REGULATOR, GNTR FAMILY"/>
    <property type="match status" value="1"/>
</dbReference>
<accession>A0ABV6QR05</accession>
<keyword evidence="2" id="KW-0238">DNA-binding</keyword>
<dbReference type="InterPro" id="IPR036390">
    <property type="entry name" value="WH_DNA-bd_sf"/>
</dbReference>
<dbReference type="Gene3D" id="1.20.120.530">
    <property type="entry name" value="GntR ligand-binding domain-like"/>
    <property type="match status" value="1"/>
</dbReference>
<evidence type="ECO:0000313" key="5">
    <source>
        <dbReference type="EMBL" id="MFC0627059.1"/>
    </source>
</evidence>
<dbReference type="Gene3D" id="1.10.10.10">
    <property type="entry name" value="Winged helix-like DNA-binding domain superfamily/Winged helix DNA-binding domain"/>
    <property type="match status" value="1"/>
</dbReference>
<evidence type="ECO:0000256" key="2">
    <source>
        <dbReference type="ARBA" id="ARBA00023125"/>
    </source>
</evidence>
<evidence type="ECO:0000256" key="3">
    <source>
        <dbReference type="ARBA" id="ARBA00023163"/>
    </source>
</evidence>
<evidence type="ECO:0000256" key="1">
    <source>
        <dbReference type="ARBA" id="ARBA00023015"/>
    </source>
</evidence>
<reference evidence="5 6" key="1">
    <citation type="submission" date="2024-09" db="EMBL/GenBank/DDBJ databases">
        <authorList>
            <person name="Sun Q."/>
            <person name="Mori K."/>
        </authorList>
    </citation>
    <scope>NUCLEOTIDE SEQUENCE [LARGE SCALE GENOMIC DNA]</scope>
    <source>
        <strain evidence="5 6">CGMCC 1.15906</strain>
    </source>
</reference>
<keyword evidence="3" id="KW-0804">Transcription</keyword>
<dbReference type="Pfam" id="PF00392">
    <property type="entry name" value="GntR"/>
    <property type="match status" value="1"/>
</dbReference>
<dbReference type="RefSeq" id="WP_380051314.1">
    <property type="nucleotide sequence ID" value="NZ_JBHLTC010000030.1"/>
</dbReference>
<proteinExistence type="predicted"/>
<dbReference type="SUPFAM" id="SSF46785">
    <property type="entry name" value="Winged helix' DNA-binding domain"/>
    <property type="match status" value="1"/>
</dbReference>
<dbReference type="Pfam" id="PF07729">
    <property type="entry name" value="FCD"/>
    <property type="match status" value="1"/>
</dbReference>
<protein>
    <submittedName>
        <fullName evidence="5">GntR family transcriptional regulator</fullName>
    </submittedName>
</protein>
<dbReference type="InterPro" id="IPR036388">
    <property type="entry name" value="WH-like_DNA-bd_sf"/>
</dbReference>
<keyword evidence="1" id="KW-0805">Transcription regulation</keyword>
<evidence type="ECO:0000259" key="4">
    <source>
        <dbReference type="PROSITE" id="PS50949"/>
    </source>
</evidence>
<dbReference type="PRINTS" id="PR00035">
    <property type="entry name" value="HTHGNTR"/>
</dbReference>
<dbReference type="InterPro" id="IPR011711">
    <property type="entry name" value="GntR_C"/>
</dbReference>
<dbReference type="PANTHER" id="PTHR43537:SF45">
    <property type="entry name" value="GNTR FAMILY REGULATORY PROTEIN"/>
    <property type="match status" value="1"/>
</dbReference>
<dbReference type="EMBL" id="JBHLTC010000030">
    <property type="protein sequence ID" value="MFC0627059.1"/>
    <property type="molecule type" value="Genomic_DNA"/>
</dbReference>
<name>A0ABV6QR05_9ACTN</name>
<dbReference type="SMART" id="SM00895">
    <property type="entry name" value="FCD"/>
    <property type="match status" value="1"/>
</dbReference>
<dbReference type="InterPro" id="IPR000524">
    <property type="entry name" value="Tscrpt_reg_HTH_GntR"/>
</dbReference>
<dbReference type="CDD" id="cd07377">
    <property type="entry name" value="WHTH_GntR"/>
    <property type="match status" value="1"/>
</dbReference>
<dbReference type="SMART" id="SM00345">
    <property type="entry name" value="HTH_GNTR"/>
    <property type="match status" value="1"/>
</dbReference>
<feature type="domain" description="HTH gntR-type" evidence="4">
    <location>
        <begin position="27"/>
        <end position="94"/>
    </location>
</feature>